<sequence length="318" mass="35759">MAATPDTGIDLSPGEYVGYANDVTKDCWPEMATVFLHYAMAPGVTVLSYLDHDSKGALIASGRTNPLQRQCFCDVLETREVLYRRRGPYLSTRQSTASRSRASSLLYQERSAGDVPPDTQAKEENQLAELPCLPRKGRLELDQQQICKNGEHFGGVARLSFDSLENWASTRFPYIPIYGSVRPPFACHWFNYEDDPTPDLATAEGMMNIYPLRVDNIRLCIEGSHWTLHLGEDTDDGVGKKAVVVDDGDIDLTGGRVMKGRRPLSTRDKMAKRRRERRDRLKIRVVHGGDAAMRDDDKKKSKKSKRKPLAIKKDITKA</sequence>
<feature type="non-terminal residue" evidence="2">
    <location>
        <position position="318"/>
    </location>
</feature>
<dbReference type="Proteomes" id="UP000574390">
    <property type="component" value="Unassembled WGS sequence"/>
</dbReference>
<reference evidence="2 3" key="1">
    <citation type="submission" date="2020-04" db="EMBL/GenBank/DDBJ databases">
        <title>Perkinsus olseni comparative genomics.</title>
        <authorList>
            <person name="Bogema D.R."/>
        </authorList>
    </citation>
    <scope>NUCLEOTIDE SEQUENCE [LARGE SCALE GENOMIC DNA]</scope>
    <source>
        <strain evidence="2">ATCC PRA-205</strain>
    </source>
</reference>
<evidence type="ECO:0000256" key="1">
    <source>
        <dbReference type="SAM" id="MobiDB-lite"/>
    </source>
</evidence>
<dbReference type="AlphaFoldDB" id="A0A7J6S751"/>
<accession>A0A7J6S751</accession>
<proteinExistence type="predicted"/>
<evidence type="ECO:0000313" key="3">
    <source>
        <dbReference type="Proteomes" id="UP000574390"/>
    </source>
</evidence>
<name>A0A7J6S751_PEROL</name>
<gene>
    <name evidence="2" type="ORF">FOZ62_004321</name>
</gene>
<feature type="compositionally biased region" description="Basic residues" evidence="1">
    <location>
        <begin position="263"/>
        <end position="285"/>
    </location>
</feature>
<dbReference type="EMBL" id="JABANM010016861">
    <property type="protein sequence ID" value="KAF4728758.1"/>
    <property type="molecule type" value="Genomic_DNA"/>
</dbReference>
<feature type="region of interest" description="Disordered" evidence="1">
    <location>
        <begin position="263"/>
        <end position="318"/>
    </location>
</feature>
<evidence type="ECO:0000313" key="2">
    <source>
        <dbReference type="EMBL" id="KAF4728758.1"/>
    </source>
</evidence>
<feature type="compositionally biased region" description="Basic residues" evidence="1">
    <location>
        <begin position="300"/>
        <end position="310"/>
    </location>
</feature>
<comment type="caution">
    <text evidence="2">The sequence shown here is derived from an EMBL/GenBank/DDBJ whole genome shotgun (WGS) entry which is preliminary data.</text>
</comment>
<protein>
    <submittedName>
        <fullName evidence="2">Uncharacterized protein</fullName>
    </submittedName>
</protein>
<organism evidence="2 3">
    <name type="scientific">Perkinsus olseni</name>
    <name type="common">Perkinsus atlanticus</name>
    <dbReference type="NCBI Taxonomy" id="32597"/>
    <lineage>
        <taxon>Eukaryota</taxon>
        <taxon>Sar</taxon>
        <taxon>Alveolata</taxon>
        <taxon>Perkinsozoa</taxon>
        <taxon>Perkinsea</taxon>
        <taxon>Perkinsida</taxon>
        <taxon>Perkinsidae</taxon>
        <taxon>Perkinsus</taxon>
    </lineage>
</organism>